<protein>
    <submittedName>
        <fullName evidence="2">Uncharacterized protein</fullName>
    </submittedName>
</protein>
<evidence type="ECO:0000313" key="2">
    <source>
        <dbReference type="EMBL" id="KAK2080650.1"/>
    </source>
</evidence>
<evidence type="ECO:0000313" key="3">
    <source>
        <dbReference type="Proteomes" id="UP001255856"/>
    </source>
</evidence>
<accession>A0AAD9INA3</accession>
<gene>
    <name evidence="2" type="ORF">QBZ16_000504</name>
</gene>
<reference evidence="2" key="1">
    <citation type="submission" date="2021-01" db="EMBL/GenBank/DDBJ databases">
        <authorList>
            <person name="Eckstrom K.M.E."/>
        </authorList>
    </citation>
    <scope>NUCLEOTIDE SEQUENCE</scope>
    <source>
        <strain evidence="2">UVCC 0001</strain>
    </source>
</reference>
<keyword evidence="1" id="KW-0812">Transmembrane</keyword>
<keyword evidence="3" id="KW-1185">Reference proteome</keyword>
<keyword evidence="1" id="KW-1133">Transmembrane helix</keyword>
<dbReference type="Proteomes" id="UP001255856">
    <property type="component" value="Unassembled WGS sequence"/>
</dbReference>
<dbReference type="AlphaFoldDB" id="A0AAD9INA3"/>
<sequence>MLPNFAIAASRSAGLLSNARSQWRRLYASDAPSGSQAAKSLTQGLANALARVPQAAYKVLPGEARTLVDASRRPGTFQRVVSLQLDSFWQRHARKVYVLAGVFAAYALWRTMYGITSTFINLSETMAAGGFLALSASIVILGALYLKRKYTIDPAVACRLAMTRLNTHPGVLEVMGAPLVSSPVRASVVTGGGLRFKGLAPKIRSRRAQIIFPLTGSERRGLVSIEAKKRKRIFIEGGPAIYSRGGILDELRDPFLRAVAAQDVFVKEDDAEDEEDERLEEAQALAAKPKPLEQGGGMYFWERMTLGFQKLRHKFNTPSPLPAQPKKS</sequence>
<dbReference type="PANTHER" id="PTHR36354">
    <property type="entry name" value="IMPORT INNER MEMBRANE TRANSLOCASE SUBUNIT"/>
    <property type="match status" value="1"/>
</dbReference>
<dbReference type="PANTHER" id="PTHR36354:SF2">
    <property type="entry name" value="IMPORT INNER MEMBRANE TRANSLOCASE SUBUNIT"/>
    <property type="match status" value="1"/>
</dbReference>
<proteinExistence type="predicted"/>
<keyword evidence="1" id="KW-0472">Membrane</keyword>
<comment type="caution">
    <text evidence="2">The sequence shown here is derived from an EMBL/GenBank/DDBJ whole genome shotgun (WGS) entry which is preliminary data.</text>
</comment>
<organism evidence="2 3">
    <name type="scientific">Prototheca wickerhamii</name>
    <dbReference type="NCBI Taxonomy" id="3111"/>
    <lineage>
        <taxon>Eukaryota</taxon>
        <taxon>Viridiplantae</taxon>
        <taxon>Chlorophyta</taxon>
        <taxon>core chlorophytes</taxon>
        <taxon>Trebouxiophyceae</taxon>
        <taxon>Chlorellales</taxon>
        <taxon>Chlorellaceae</taxon>
        <taxon>Prototheca</taxon>
    </lineage>
</organism>
<feature type="transmembrane region" description="Helical" evidence="1">
    <location>
        <begin position="126"/>
        <end position="146"/>
    </location>
</feature>
<feature type="transmembrane region" description="Helical" evidence="1">
    <location>
        <begin position="96"/>
        <end position="120"/>
    </location>
</feature>
<evidence type="ECO:0000256" key="1">
    <source>
        <dbReference type="SAM" id="Phobius"/>
    </source>
</evidence>
<name>A0AAD9INA3_PROWI</name>
<dbReference type="EMBL" id="JASFZW010000001">
    <property type="protein sequence ID" value="KAK2080650.1"/>
    <property type="molecule type" value="Genomic_DNA"/>
</dbReference>